<evidence type="ECO:0000256" key="3">
    <source>
        <dbReference type="ARBA" id="ARBA00022692"/>
    </source>
</evidence>
<keyword evidence="4 6" id="KW-1133">Transmembrane helix</keyword>
<evidence type="ECO:0000313" key="7">
    <source>
        <dbReference type="EMBL" id="KKQ76059.1"/>
    </source>
</evidence>
<evidence type="ECO:0000256" key="4">
    <source>
        <dbReference type="ARBA" id="ARBA00022989"/>
    </source>
</evidence>
<dbReference type="PANTHER" id="PTHR22926">
    <property type="entry name" value="PHOSPHO-N-ACETYLMURAMOYL-PENTAPEPTIDE-TRANSFERASE"/>
    <property type="match status" value="1"/>
</dbReference>
<dbReference type="GO" id="GO:0071555">
    <property type="term" value="P:cell wall organization"/>
    <property type="evidence" value="ECO:0007669"/>
    <property type="project" value="TreeGrafter"/>
</dbReference>
<proteinExistence type="predicted"/>
<evidence type="ECO:0000256" key="1">
    <source>
        <dbReference type="ARBA" id="ARBA00004141"/>
    </source>
</evidence>
<dbReference type="GO" id="GO:0044038">
    <property type="term" value="P:cell wall macromolecule biosynthetic process"/>
    <property type="evidence" value="ECO:0007669"/>
    <property type="project" value="TreeGrafter"/>
</dbReference>
<evidence type="ECO:0000256" key="6">
    <source>
        <dbReference type="SAM" id="Phobius"/>
    </source>
</evidence>
<dbReference type="PANTHER" id="PTHR22926:SF5">
    <property type="entry name" value="PHOSPHO-N-ACETYLMURAMOYL-PENTAPEPTIDE-TRANSFERASE HOMOLOG"/>
    <property type="match status" value="1"/>
</dbReference>
<feature type="transmembrane region" description="Helical" evidence="6">
    <location>
        <begin position="56"/>
        <end position="75"/>
    </location>
</feature>
<keyword evidence="5 6" id="KW-0472">Membrane</keyword>
<dbReference type="GO" id="GO:0016780">
    <property type="term" value="F:phosphotransferase activity, for other substituted phosphate groups"/>
    <property type="evidence" value="ECO:0007669"/>
    <property type="project" value="InterPro"/>
</dbReference>
<dbReference type="AlphaFoldDB" id="A0A0G0MQX2"/>
<reference evidence="7 8" key="1">
    <citation type="journal article" date="2015" name="Nature">
        <title>rRNA introns, odd ribosomes, and small enigmatic genomes across a large radiation of phyla.</title>
        <authorList>
            <person name="Brown C.T."/>
            <person name="Hug L.A."/>
            <person name="Thomas B.C."/>
            <person name="Sharon I."/>
            <person name="Castelle C.J."/>
            <person name="Singh A."/>
            <person name="Wilkins M.J."/>
            <person name="Williams K.H."/>
            <person name="Banfield J.F."/>
        </authorList>
    </citation>
    <scope>NUCLEOTIDE SEQUENCE [LARGE SCALE GENOMIC DNA]</scope>
</reference>
<keyword evidence="3 6" id="KW-0812">Transmembrane</keyword>
<protein>
    <submittedName>
        <fullName evidence="7">Phospho-N-acetylmuramoyl-pentapeptide-transferase</fullName>
    </submittedName>
</protein>
<evidence type="ECO:0000313" key="8">
    <source>
        <dbReference type="Proteomes" id="UP000034324"/>
    </source>
</evidence>
<dbReference type="EMBL" id="LBVC01000087">
    <property type="protein sequence ID" value="KKQ76059.1"/>
    <property type="molecule type" value="Genomic_DNA"/>
</dbReference>
<dbReference type="GO" id="GO:0005886">
    <property type="term" value="C:plasma membrane"/>
    <property type="evidence" value="ECO:0007669"/>
    <property type="project" value="TreeGrafter"/>
</dbReference>
<comment type="caution">
    <text evidence="7">The sequence shown here is derived from an EMBL/GenBank/DDBJ whole genome shotgun (WGS) entry which is preliminary data.</text>
</comment>
<accession>A0A0G0MQX2</accession>
<dbReference type="PATRIC" id="fig|1618432.3.peg.985"/>
<comment type="subcellular location">
    <subcellularLocation>
        <location evidence="1">Membrane</location>
        <topology evidence="1">Multi-pass membrane protein</topology>
    </subcellularLocation>
</comment>
<organism evidence="7 8">
    <name type="scientific">Candidatus Daviesbacteria bacterium GW2011_GWF2_38_6</name>
    <dbReference type="NCBI Taxonomy" id="1618432"/>
    <lineage>
        <taxon>Bacteria</taxon>
        <taxon>Candidatus Daviesiibacteriota</taxon>
    </lineage>
</organism>
<evidence type="ECO:0000256" key="2">
    <source>
        <dbReference type="ARBA" id="ARBA00022679"/>
    </source>
</evidence>
<name>A0A0G0MQX2_9BACT</name>
<feature type="transmembrane region" description="Helical" evidence="6">
    <location>
        <begin position="6"/>
        <end position="29"/>
    </location>
</feature>
<evidence type="ECO:0000256" key="5">
    <source>
        <dbReference type="ARBA" id="ARBA00023136"/>
    </source>
</evidence>
<dbReference type="InterPro" id="IPR000715">
    <property type="entry name" value="Glycosyl_transferase_4"/>
</dbReference>
<dbReference type="Proteomes" id="UP000034324">
    <property type="component" value="Unassembled WGS sequence"/>
</dbReference>
<gene>
    <name evidence="7" type="ORF">US99_C0087G0003</name>
</gene>
<keyword evidence="2 7" id="KW-0808">Transferase</keyword>
<sequence length="78" mass="8951">MVKQEILLVLVGGIFVMEAISVIGQVMSFKLTKKRIFKMAPIHHHFELLGWPEPKIVVRFWIISIILAIIALSTLKLR</sequence>